<dbReference type="InterPro" id="IPR012337">
    <property type="entry name" value="RNaseH-like_sf"/>
</dbReference>
<evidence type="ECO:0000313" key="2">
    <source>
        <dbReference type="EMBL" id="KFB07499.1"/>
    </source>
</evidence>
<dbReference type="GO" id="GO:0003676">
    <property type="term" value="F:nucleic acid binding"/>
    <property type="evidence" value="ECO:0007669"/>
    <property type="project" value="InterPro"/>
</dbReference>
<protein>
    <submittedName>
        <fullName evidence="2">EXOIII domain protein</fullName>
    </submittedName>
</protein>
<keyword evidence="3" id="KW-1185">Reference proteome</keyword>
<dbReference type="Proteomes" id="UP000028523">
    <property type="component" value="Unassembled WGS sequence"/>
</dbReference>
<dbReference type="Pfam" id="PF00929">
    <property type="entry name" value="RNase_T"/>
    <property type="match status" value="1"/>
</dbReference>
<dbReference type="InterPro" id="IPR013520">
    <property type="entry name" value="Ribonucl_H"/>
</dbReference>
<dbReference type="AlphaFoldDB" id="A0A084U3G3"/>
<accession>A0A084U3G3</accession>
<dbReference type="Gene3D" id="3.30.420.10">
    <property type="entry name" value="Ribonuclease H-like superfamily/Ribonuclease H"/>
    <property type="match status" value="1"/>
</dbReference>
<evidence type="ECO:0000313" key="3">
    <source>
        <dbReference type="Proteomes" id="UP000028523"/>
    </source>
</evidence>
<dbReference type="InterPro" id="IPR036397">
    <property type="entry name" value="RNaseH_sf"/>
</dbReference>
<gene>
    <name evidence="2" type="ORF">P271_339</name>
</gene>
<dbReference type="GO" id="GO:0004527">
    <property type="term" value="F:exonuclease activity"/>
    <property type="evidence" value="ECO:0007669"/>
    <property type="project" value="UniProtKB-ARBA"/>
</dbReference>
<dbReference type="SMART" id="SM00479">
    <property type="entry name" value="EXOIII"/>
    <property type="match status" value="1"/>
</dbReference>
<comment type="caution">
    <text evidence="2">The sequence shown here is derived from an EMBL/GenBank/DDBJ whole genome shotgun (WGS) entry which is preliminary data.</text>
</comment>
<dbReference type="RefSeq" id="WP_004024607.1">
    <property type="nucleotide sequence ID" value="NZ_AWQU01000080.1"/>
</dbReference>
<evidence type="ECO:0000259" key="1">
    <source>
        <dbReference type="SMART" id="SM00479"/>
    </source>
</evidence>
<dbReference type="SUPFAM" id="SSF53098">
    <property type="entry name" value="Ribonuclease H-like"/>
    <property type="match status" value="1"/>
</dbReference>
<sequence length="356" mass="42551">MFSYPKDKDLVFVDIEANMKPKRLVQFGAIKVKQDQSIEEYNIFSNPKCKLTERIKSMLANNLENIKNAQDNIRSLKDIYNILDGCILVSYGSFDYDFLNFLSKKLLKKKLNVTFIDLQEEWKKISYSKNPISLTGLARLLGVEYEENKLHDGLYDARILYNIFFKWKEMPKSDIWNIIFKYKLSYVTETSLKQNKSNQSSKTIDNKININGFVFLNINFKKIKKSPDFINERMLSGLSLIEIQNNTLKRNWDFFYDYDNRFFDYDDYIEKLGSVLKQYIISTRNKKIIINDNKYHELIRLHNLCSKYIKVYPICKLSYSSGFEHLFNKINFDEYKYSQNLDLIKNWLVYRYLENN</sequence>
<name>A0A084U3G3_MALIO</name>
<organism evidence="2 3">
    <name type="scientific">Malacoplasma iowae DK-CPA</name>
    <dbReference type="NCBI Taxonomy" id="1394179"/>
    <lineage>
        <taxon>Bacteria</taxon>
        <taxon>Bacillati</taxon>
        <taxon>Mycoplasmatota</taxon>
        <taxon>Mycoplasmoidales</taxon>
        <taxon>Mycoplasmoidaceae</taxon>
        <taxon>Malacoplasma</taxon>
    </lineage>
</organism>
<dbReference type="GeneID" id="96867211"/>
<reference evidence="2 3" key="1">
    <citation type="journal article" date="2014" name="PLoS ONE">
        <title>Reduction of Hydrogen Peroxide Accumulation and Toxicity by a Catalase from Mycoplasma iowae.</title>
        <authorList>
            <person name="Pritchard R.E."/>
            <person name="Prassinos A.J."/>
            <person name="Osborne J.D."/>
            <person name="Raviv Z."/>
            <person name="Balish M.F."/>
        </authorList>
    </citation>
    <scope>NUCLEOTIDE SEQUENCE [LARGE SCALE GENOMIC DNA]</scope>
    <source>
        <strain evidence="2 3">DK-CPA</strain>
    </source>
</reference>
<feature type="domain" description="Exonuclease" evidence="1">
    <location>
        <begin position="9"/>
        <end position="173"/>
    </location>
</feature>
<proteinExistence type="predicted"/>
<dbReference type="EMBL" id="AWQU01000080">
    <property type="protein sequence ID" value="KFB07499.1"/>
    <property type="molecule type" value="Genomic_DNA"/>
</dbReference>